<proteinExistence type="predicted"/>
<evidence type="ECO:0000313" key="2">
    <source>
        <dbReference type="Proteomes" id="UP000237000"/>
    </source>
</evidence>
<dbReference type="EMBL" id="JXTC01000211">
    <property type="protein sequence ID" value="PON81641.1"/>
    <property type="molecule type" value="Genomic_DNA"/>
</dbReference>
<feature type="non-terminal residue" evidence="1">
    <location>
        <position position="1"/>
    </location>
</feature>
<name>A0A2P5E7W3_TREOI</name>
<dbReference type="AlphaFoldDB" id="A0A2P5E7W3"/>
<keyword evidence="2" id="KW-1185">Reference proteome</keyword>
<evidence type="ECO:0000313" key="1">
    <source>
        <dbReference type="EMBL" id="PON81641.1"/>
    </source>
</evidence>
<organism evidence="1 2">
    <name type="scientific">Trema orientale</name>
    <name type="common">Charcoal tree</name>
    <name type="synonym">Celtis orientalis</name>
    <dbReference type="NCBI Taxonomy" id="63057"/>
    <lineage>
        <taxon>Eukaryota</taxon>
        <taxon>Viridiplantae</taxon>
        <taxon>Streptophyta</taxon>
        <taxon>Embryophyta</taxon>
        <taxon>Tracheophyta</taxon>
        <taxon>Spermatophyta</taxon>
        <taxon>Magnoliopsida</taxon>
        <taxon>eudicotyledons</taxon>
        <taxon>Gunneridae</taxon>
        <taxon>Pentapetalae</taxon>
        <taxon>rosids</taxon>
        <taxon>fabids</taxon>
        <taxon>Rosales</taxon>
        <taxon>Cannabaceae</taxon>
        <taxon>Trema</taxon>
    </lineage>
</organism>
<reference evidence="2" key="1">
    <citation type="submission" date="2016-06" db="EMBL/GenBank/DDBJ databases">
        <title>Parallel loss of symbiosis genes in relatives of nitrogen-fixing non-legume Parasponia.</title>
        <authorList>
            <person name="Van Velzen R."/>
            <person name="Holmer R."/>
            <person name="Bu F."/>
            <person name="Rutten L."/>
            <person name="Van Zeijl A."/>
            <person name="Liu W."/>
            <person name="Santuari L."/>
            <person name="Cao Q."/>
            <person name="Sharma T."/>
            <person name="Shen D."/>
            <person name="Roswanjaya Y."/>
            <person name="Wardhani T."/>
            <person name="Kalhor M.S."/>
            <person name="Jansen J."/>
            <person name="Van den Hoogen J."/>
            <person name="Gungor B."/>
            <person name="Hartog M."/>
            <person name="Hontelez J."/>
            <person name="Verver J."/>
            <person name="Yang W.-C."/>
            <person name="Schijlen E."/>
            <person name="Repin R."/>
            <person name="Schilthuizen M."/>
            <person name="Schranz E."/>
            <person name="Heidstra R."/>
            <person name="Miyata K."/>
            <person name="Fedorova E."/>
            <person name="Kohlen W."/>
            <person name="Bisseling T."/>
            <person name="Smit S."/>
            <person name="Geurts R."/>
        </authorList>
    </citation>
    <scope>NUCLEOTIDE SEQUENCE [LARGE SCALE GENOMIC DNA]</scope>
    <source>
        <strain evidence="2">cv. RG33-2</strain>
    </source>
</reference>
<dbReference type="Proteomes" id="UP000237000">
    <property type="component" value="Unassembled WGS sequence"/>
</dbReference>
<sequence>NLSLSLSLFLCASSLSVSLHLSVPLRFVTPFSLSVSLFLSISALNRRRCLDSLLPTLSMPRL</sequence>
<dbReference type="InParanoid" id="A0A2P5E7W3"/>
<protein>
    <submittedName>
        <fullName evidence="1">Uncharacterized protein</fullName>
    </submittedName>
</protein>
<accession>A0A2P5E7W3</accession>
<feature type="non-terminal residue" evidence="1">
    <location>
        <position position="62"/>
    </location>
</feature>
<gene>
    <name evidence="1" type="ORF">TorRG33x02_225340</name>
</gene>
<comment type="caution">
    <text evidence="1">The sequence shown here is derived from an EMBL/GenBank/DDBJ whole genome shotgun (WGS) entry which is preliminary data.</text>
</comment>